<sequence length="79" mass="8487">MKNNKILLVIIGVIVLGGGLFLLKGESTSPVVPKTDDVMKKVEETNKLVEKKVPTGLKSCTTEILANSGNCTTLPKEYV</sequence>
<organism evidence="2 3">
    <name type="scientific">Candidatus Shapirobacteria bacterium CG08_land_8_20_14_0_20_39_18</name>
    <dbReference type="NCBI Taxonomy" id="1974883"/>
    <lineage>
        <taxon>Bacteria</taxon>
        <taxon>Candidatus Shapironibacteriota</taxon>
    </lineage>
</organism>
<keyword evidence="1" id="KW-0812">Transmembrane</keyword>
<keyword evidence="1" id="KW-1133">Transmembrane helix</keyword>
<evidence type="ECO:0000313" key="3">
    <source>
        <dbReference type="Proteomes" id="UP000228996"/>
    </source>
</evidence>
<name>A0A2M6XE32_9BACT</name>
<dbReference type="AlphaFoldDB" id="A0A2M6XE32"/>
<reference evidence="3" key="1">
    <citation type="submission" date="2017-09" db="EMBL/GenBank/DDBJ databases">
        <title>Depth-based differentiation of microbial function through sediment-hosted aquifers and enrichment of novel symbionts in the deep terrestrial subsurface.</title>
        <authorList>
            <person name="Probst A.J."/>
            <person name="Ladd B."/>
            <person name="Jarett J.K."/>
            <person name="Geller-Mcgrath D.E."/>
            <person name="Sieber C.M.K."/>
            <person name="Emerson J.B."/>
            <person name="Anantharaman K."/>
            <person name="Thomas B.C."/>
            <person name="Malmstrom R."/>
            <person name="Stieglmeier M."/>
            <person name="Klingl A."/>
            <person name="Woyke T."/>
            <person name="Ryan C.M."/>
            <person name="Banfield J.F."/>
        </authorList>
    </citation>
    <scope>NUCLEOTIDE SEQUENCE [LARGE SCALE GENOMIC DNA]</scope>
</reference>
<proteinExistence type="predicted"/>
<dbReference type="EMBL" id="PEYO01000003">
    <property type="protein sequence ID" value="PIU03912.1"/>
    <property type="molecule type" value="Genomic_DNA"/>
</dbReference>
<gene>
    <name evidence="2" type="ORF">COT44_00640</name>
</gene>
<evidence type="ECO:0000313" key="2">
    <source>
        <dbReference type="EMBL" id="PIU03912.1"/>
    </source>
</evidence>
<feature type="transmembrane region" description="Helical" evidence="1">
    <location>
        <begin position="6"/>
        <end position="23"/>
    </location>
</feature>
<protein>
    <submittedName>
        <fullName evidence="2">Uncharacterized protein</fullName>
    </submittedName>
</protein>
<evidence type="ECO:0000256" key="1">
    <source>
        <dbReference type="SAM" id="Phobius"/>
    </source>
</evidence>
<comment type="caution">
    <text evidence="2">The sequence shown here is derived from an EMBL/GenBank/DDBJ whole genome shotgun (WGS) entry which is preliminary data.</text>
</comment>
<dbReference type="Proteomes" id="UP000228996">
    <property type="component" value="Unassembled WGS sequence"/>
</dbReference>
<accession>A0A2M6XE32</accession>
<keyword evidence="1" id="KW-0472">Membrane</keyword>